<dbReference type="InterPro" id="IPR016152">
    <property type="entry name" value="PTrfase/Anion_transptr"/>
</dbReference>
<dbReference type="Gene3D" id="3.40.930.10">
    <property type="entry name" value="Mannitol-specific EII, Chain A"/>
    <property type="match status" value="1"/>
</dbReference>
<protein>
    <submittedName>
        <fullName evidence="8">Phosphoenolpyruvate-dependent sugar phosphotransferase system, EIIA 2</fullName>
        <ecNumber evidence="8">2.7.1.69</ecNumber>
    </submittedName>
</protein>
<dbReference type="Proteomes" id="UP000005926">
    <property type="component" value="Unassembled WGS sequence"/>
</dbReference>
<dbReference type="GO" id="GO:0005737">
    <property type="term" value="C:cytoplasm"/>
    <property type="evidence" value="ECO:0007669"/>
    <property type="project" value="UniProtKB-SubCell"/>
</dbReference>
<keyword evidence="5 8" id="KW-0808">Transferase</keyword>
<dbReference type="InterPro" id="IPR051541">
    <property type="entry name" value="PTS_SugarTrans_NitroReg"/>
</dbReference>
<dbReference type="InterPro" id="IPR004715">
    <property type="entry name" value="PTS_IIA_fruc"/>
</dbReference>
<proteinExistence type="predicted"/>
<dbReference type="RefSeq" id="WP_005606613.1">
    <property type="nucleotide sequence ID" value="NZ_CP102283.1"/>
</dbReference>
<evidence type="ECO:0000259" key="7">
    <source>
        <dbReference type="PROSITE" id="PS51094"/>
    </source>
</evidence>
<sequence>MSEVVQQGLIIINQEFKGKEDAIRSLISRALVCGKLNDDNKFYQAVLQREEEVSTAIGYSIAIPHGKSESVLEPFVAFARNVCEFQWGEEDDSKVRLIFMIGVPNESSQLHLKFISQLSKKLLDEEFREKLLMLDSIEEILYQLKTIKL</sequence>
<reference evidence="8 9" key="1">
    <citation type="submission" date="2009-08" db="EMBL/GenBank/DDBJ databases">
        <authorList>
            <person name="Muzny D."/>
            <person name="Qin X."/>
            <person name="Deng J."/>
            <person name="Jiang H."/>
            <person name="Liu Y."/>
            <person name="Qu J."/>
            <person name="Song X.-Z."/>
            <person name="Zhang L."/>
            <person name="Thornton R."/>
            <person name="Coyle M."/>
            <person name="Francisco L."/>
            <person name="Jackson L."/>
            <person name="Javaid M."/>
            <person name="Korchina V."/>
            <person name="Kovar C."/>
            <person name="Mata R."/>
            <person name="Mathew T."/>
            <person name="Ngo R."/>
            <person name="Nguyen L."/>
            <person name="Nguyen N."/>
            <person name="Okwuonu G."/>
            <person name="Ongeri F."/>
            <person name="Pham C."/>
            <person name="Simmons D."/>
            <person name="Wilczek-Boney K."/>
            <person name="Hale W."/>
            <person name="Jakkamsetti A."/>
            <person name="Pham P."/>
            <person name="Ruth R."/>
            <person name="San Lucas F."/>
            <person name="Warren J."/>
            <person name="Zhang J."/>
            <person name="Zhao Z."/>
            <person name="Zhou C."/>
            <person name="Zhu D."/>
            <person name="Lee S."/>
            <person name="Bess C."/>
            <person name="Blankenburg K."/>
            <person name="Forbes L."/>
            <person name="Fu Q."/>
            <person name="Gubbala S."/>
            <person name="Hirani K."/>
            <person name="Jayaseelan J.C."/>
            <person name="Lara F."/>
            <person name="Munidasa M."/>
            <person name="Palculict T."/>
            <person name="Patil S."/>
            <person name="Pu L.-L."/>
            <person name="Saada N."/>
            <person name="Tang L."/>
            <person name="Weissenberger G."/>
            <person name="Zhu Y."/>
            <person name="Hemphill L."/>
            <person name="Shang Y."/>
            <person name="Youmans B."/>
            <person name="Ayvaz T."/>
            <person name="Ross M."/>
            <person name="Santibanez J."/>
            <person name="Aqrawi P."/>
            <person name="Gross S."/>
            <person name="Joshi V."/>
            <person name="Fowler G."/>
            <person name="Nazareth L."/>
            <person name="Reid J."/>
            <person name="Worley K."/>
            <person name="Petrosino J."/>
            <person name="Highlander S."/>
            <person name="Gibbs R."/>
        </authorList>
    </citation>
    <scope>NUCLEOTIDE SEQUENCE [LARGE SCALE GENOMIC DNA]</scope>
    <source>
        <strain evidence="8 9">ATCC 49175</strain>
    </source>
</reference>
<comment type="caution">
    <text evidence="8">The sequence shown here is derived from an EMBL/GenBank/DDBJ whole genome shotgun (WGS) entry which is preliminary data.</text>
</comment>
<keyword evidence="4" id="KW-0762">Sugar transport</keyword>
<evidence type="ECO:0000256" key="6">
    <source>
        <dbReference type="ARBA" id="ARBA00022683"/>
    </source>
</evidence>
<dbReference type="EMBL" id="ACKZ01000016">
    <property type="protein sequence ID" value="EEW37356.1"/>
    <property type="molecule type" value="Genomic_DNA"/>
</dbReference>
<comment type="subcellular location">
    <subcellularLocation>
        <location evidence="1">Cytoplasm</location>
    </subcellularLocation>
</comment>
<dbReference type="GO" id="GO:0008982">
    <property type="term" value="F:protein-N(PI)-phosphohistidine-sugar phosphotransferase activity"/>
    <property type="evidence" value="ECO:0007669"/>
    <property type="project" value="InterPro"/>
</dbReference>
<gene>
    <name evidence="8" type="primary">fruA4</name>
    <name evidence="8" type="ORF">HMPREF0444_0715</name>
</gene>
<keyword evidence="3" id="KW-0597">Phosphoprotein</keyword>
<evidence type="ECO:0000256" key="3">
    <source>
        <dbReference type="ARBA" id="ARBA00022553"/>
    </source>
</evidence>
<dbReference type="PROSITE" id="PS00372">
    <property type="entry name" value="PTS_EIIA_TYPE_2_HIS"/>
    <property type="match status" value="1"/>
</dbReference>
<dbReference type="GO" id="GO:0009401">
    <property type="term" value="P:phosphoenolpyruvate-dependent sugar phosphotransferase system"/>
    <property type="evidence" value="ECO:0007669"/>
    <property type="project" value="UniProtKB-KW"/>
</dbReference>
<feature type="domain" description="PTS EIIA type-2" evidence="7">
    <location>
        <begin position="3"/>
        <end position="147"/>
    </location>
</feature>
<name>C8NFM0_9LACT</name>
<dbReference type="GO" id="GO:0016020">
    <property type="term" value="C:membrane"/>
    <property type="evidence" value="ECO:0007669"/>
    <property type="project" value="InterPro"/>
</dbReference>
<keyword evidence="2" id="KW-0813">Transport</keyword>
<organism evidence="8 9">
    <name type="scientific">Granulicatella adiacens ATCC 49175</name>
    <dbReference type="NCBI Taxonomy" id="638301"/>
    <lineage>
        <taxon>Bacteria</taxon>
        <taxon>Bacillati</taxon>
        <taxon>Bacillota</taxon>
        <taxon>Bacilli</taxon>
        <taxon>Lactobacillales</taxon>
        <taxon>Carnobacteriaceae</taxon>
        <taxon>Granulicatella</taxon>
    </lineage>
</organism>
<dbReference type="AlphaFoldDB" id="C8NFM0"/>
<evidence type="ECO:0000256" key="4">
    <source>
        <dbReference type="ARBA" id="ARBA00022597"/>
    </source>
</evidence>
<evidence type="ECO:0000256" key="2">
    <source>
        <dbReference type="ARBA" id="ARBA00022448"/>
    </source>
</evidence>
<dbReference type="FunFam" id="3.40.930.10:FF:000009">
    <property type="entry name" value="PTS system, fructose specific IIABC component"/>
    <property type="match status" value="1"/>
</dbReference>
<dbReference type="InterPro" id="IPR002178">
    <property type="entry name" value="PTS_EIIA_type-2_dom"/>
</dbReference>
<evidence type="ECO:0000256" key="1">
    <source>
        <dbReference type="ARBA" id="ARBA00004496"/>
    </source>
</evidence>
<evidence type="ECO:0000313" key="9">
    <source>
        <dbReference type="Proteomes" id="UP000005926"/>
    </source>
</evidence>
<dbReference type="SUPFAM" id="SSF55804">
    <property type="entry name" value="Phoshotransferase/anion transport protein"/>
    <property type="match status" value="1"/>
</dbReference>
<dbReference type="PANTHER" id="PTHR47738">
    <property type="entry name" value="PTS SYSTEM FRUCTOSE-LIKE EIIA COMPONENT-RELATED"/>
    <property type="match status" value="1"/>
</dbReference>
<dbReference type="eggNOG" id="COG1762">
    <property type="taxonomic scope" value="Bacteria"/>
</dbReference>
<dbReference type="STRING" id="638301.HMPREF0444_0715"/>
<evidence type="ECO:0000256" key="5">
    <source>
        <dbReference type="ARBA" id="ARBA00022679"/>
    </source>
</evidence>
<accession>C8NFM0</accession>
<dbReference type="NCBIfam" id="TIGR00848">
    <property type="entry name" value="fruA"/>
    <property type="match status" value="1"/>
</dbReference>
<dbReference type="Pfam" id="PF00359">
    <property type="entry name" value="PTS_EIIA_2"/>
    <property type="match status" value="1"/>
</dbReference>
<dbReference type="PROSITE" id="PS51094">
    <property type="entry name" value="PTS_EIIA_TYPE_2"/>
    <property type="match status" value="1"/>
</dbReference>
<keyword evidence="8" id="KW-0670">Pyruvate</keyword>
<dbReference type="HOGENOM" id="CLU_072531_5_0_9"/>
<dbReference type="GeneID" id="78412945"/>
<dbReference type="EC" id="2.7.1.69" evidence="8"/>
<dbReference type="CDD" id="cd00211">
    <property type="entry name" value="PTS_IIA_fru"/>
    <property type="match status" value="1"/>
</dbReference>
<evidence type="ECO:0000313" key="8">
    <source>
        <dbReference type="EMBL" id="EEW37356.1"/>
    </source>
</evidence>
<keyword evidence="6" id="KW-0598">Phosphotransferase system</keyword>
<keyword evidence="9" id="KW-1185">Reference proteome</keyword>
<dbReference type="PANTHER" id="PTHR47738:SF2">
    <property type="entry name" value="PTS SYSTEM FRUCTOSE-LIKE EIIA COMPONENT"/>
    <property type="match status" value="1"/>
</dbReference>